<keyword evidence="1" id="KW-1133">Transmembrane helix</keyword>
<name>A0A7J9PNU6_METMI</name>
<keyword evidence="1" id="KW-0472">Membrane</keyword>
<evidence type="ECO:0000313" key="2">
    <source>
        <dbReference type="EMBL" id="MBA2864444.1"/>
    </source>
</evidence>
<reference evidence="2 3" key="1">
    <citation type="submission" date="2020-07" db="EMBL/GenBank/DDBJ databases">
        <title>Genomic Encyclopedia of Type Strains, Phase IV (KMG-V): Genome sequencing to study the core and pangenomes of soil and plant-associated prokaryotes.</title>
        <authorList>
            <person name="Whitman W."/>
        </authorList>
    </citation>
    <scope>NUCLEOTIDE SEQUENCE [LARGE SCALE GENOMIC DNA]</scope>
    <source>
        <strain evidence="2 3">C13</strain>
    </source>
</reference>
<feature type="transmembrane region" description="Helical" evidence="1">
    <location>
        <begin position="93"/>
        <end position="115"/>
    </location>
</feature>
<feature type="transmembrane region" description="Helical" evidence="1">
    <location>
        <begin position="127"/>
        <end position="149"/>
    </location>
</feature>
<comment type="caution">
    <text evidence="2">The sequence shown here is derived from an EMBL/GenBank/DDBJ whole genome shotgun (WGS) entry which is preliminary data.</text>
</comment>
<proteinExistence type="predicted"/>
<dbReference type="AlphaFoldDB" id="A0A7J9PNU6"/>
<evidence type="ECO:0000313" key="3">
    <source>
        <dbReference type="Proteomes" id="UP000567099"/>
    </source>
</evidence>
<keyword evidence="1" id="KW-0812">Transmembrane</keyword>
<dbReference type="Proteomes" id="UP000567099">
    <property type="component" value="Unassembled WGS sequence"/>
</dbReference>
<gene>
    <name evidence="2" type="ORF">HNP94_001466</name>
</gene>
<evidence type="ECO:0008006" key="4">
    <source>
        <dbReference type="Google" id="ProtNLM"/>
    </source>
</evidence>
<organism evidence="2 3">
    <name type="scientific">Methanococcus maripaludis</name>
    <name type="common">Methanococcus deltae</name>
    <dbReference type="NCBI Taxonomy" id="39152"/>
    <lineage>
        <taxon>Archaea</taxon>
        <taxon>Methanobacteriati</taxon>
        <taxon>Methanobacteriota</taxon>
        <taxon>Methanomada group</taxon>
        <taxon>Methanococci</taxon>
        <taxon>Methanococcales</taxon>
        <taxon>Methanococcaceae</taxon>
        <taxon>Methanococcus</taxon>
    </lineage>
</organism>
<evidence type="ECO:0000256" key="1">
    <source>
        <dbReference type="SAM" id="Phobius"/>
    </source>
</evidence>
<dbReference type="RefSeq" id="WP_181505201.1">
    <property type="nucleotide sequence ID" value="NZ_JACDUO010000002.1"/>
</dbReference>
<dbReference type="EMBL" id="JACDUO010000002">
    <property type="protein sequence ID" value="MBA2864444.1"/>
    <property type="molecule type" value="Genomic_DNA"/>
</dbReference>
<protein>
    <recommendedName>
        <fullName evidence="4">EF-hand domain-containing protein</fullName>
    </recommendedName>
</protein>
<accession>A0A7J9PNU6</accession>
<sequence length="171" mass="19791">MFDKEAQVQQKADLDEKLKECLECGHEFYGDACPECLSKNIEVKKESKLKNFLKLFKTDKKQYVSTEQMHKFLKENPEMLELVRIFYDIQVGLSLWVVVIMMGSLMLILSLFMYTTGQTGLPLFKQDMLLCGGIFAFSLHISSAMKWLLLQLSKPSKRSLTFIKILKGDFQ</sequence>